<evidence type="ECO:0000259" key="2">
    <source>
        <dbReference type="Pfam" id="PF02517"/>
    </source>
</evidence>
<name>A0A7W7RCT0_9ACTN</name>
<dbReference type="GO" id="GO:0004175">
    <property type="term" value="F:endopeptidase activity"/>
    <property type="evidence" value="ECO:0007669"/>
    <property type="project" value="UniProtKB-ARBA"/>
</dbReference>
<keyword evidence="1" id="KW-0472">Membrane</keyword>
<dbReference type="RefSeq" id="WP_184573992.1">
    <property type="nucleotide sequence ID" value="NZ_JACHJT010000001.1"/>
</dbReference>
<comment type="caution">
    <text evidence="3">The sequence shown here is derived from an EMBL/GenBank/DDBJ whole genome shotgun (WGS) entry which is preliminary data.</text>
</comment>
<feature type="transmembrane region" description="Helical" evidence="1">
    <location>
        <begin position="162"/>
        <end position="179"/>
    </location>
</feature>
<feature type="transmembrane region" description="Helical" evidence="1">
    <location>
        <begin position="224"/>
        <end position="241"/>
    </location>
</feature>
<feature type="transmembrane region" description="Helical" evidence="1">
    <location>
        <begin position="114"/>
        <end position="135"/>
    </location>
</feature>
<accession>A0A7W7RCT0</accession>
<protein>
    <submittedName>
        <fullName evidence="3">Membrane protease YdiL (CAAX protease family)</fullName>
    </submittedName>
</protein>
<evidence type="ECO:0000313" key="4">
    <source>
        <dbReference type="Proteomes" id="UP000523007"/>
    </source>
</evidence>
<gene>
    <name evidence="3" type="ORF">F4561_000300</name>
</gene>
<proteinExistence type="predicted"/>
<keyword evidence="1" id="KW-1133">Transmembrane helix</keyword>
<feature type="transmembrane region" description="Helical" evidence="1">
    <location>
        <begin position="185"/>
        <end position="203"/>
    </location>
</feature>
<keyword evidence="4" id="KW-1185">Reference proteome</keyword>
<dbReference type="AlphaFoldDB" id="A0A7W7RCT0"/>
<dbReference type="Proteomes" id="UP000523007">
    <property type="component" value="Unassembled WGS sequence"/>
</dbReference>
<feature type="transmembrane region" description="Helical" evidence="1">
    <location>
        <begin position="283"/>
        <end position="302"/>
    </location>
</feature>
<keyword evidence="1" id="KW-0812">Transmembrane</keyword>
<keyword evidence="3" id="KW-0645">Protease</keyword>
<feature type="domain" description="CAAX prenyl protease 2/Lysostaphin resistance protein A-like" evidence="2">
    <location>
        <begin position="189"/>
        <end position="292"/>
    </location>
</feature>
<organism evidence="3 4">
    <name type="scientific">Lipingzhangella halophila</name>
    <dbReference type="NCBI Taxonomy" id="1783352"/>
    <lineage>
        <taxon>Bacteria</taxon>
        <taxon>Bacillati</taxon>
        <taxon>Actinomycetota</taxon>
        <taxon>Actinomycetes</taxon>
        <taxon>Streptosporangiales</taxon>
        <taxon>Nocardiopsidaceae</taxon>
        <taxon>Lipingzhangella</taxon>
    </lineage>
</organism>
<dbReference type="GO" id="GO:0080120">
    <property type="term" value="P:CAAX-box protein maturation"/>
    <property type="evidence" value="ECO:0007669"/>
    <property type="project" value="UniProtKB-ARBA"/>
</dbReference>
<evidence type="ECO:0000313" key="3">
    <source>
        <dbReference type="EMBL" id="MBB4929480.1"/>
    </source>
</evidence>
<sequence length="306" mass="33000">MTTTFRWVLWASLAAFALALAAALIADPALLVRATWHGADPLWTVWLPTAAGIALSWVIVTRRQRQELANRVRTALEDHPIGAETCWLLLFLLCFVAGAVVLSRLLDAAFPPQAYVTAVPVVRVLFLFVLPILFIDRAGITRVGASAPLPALALRVNEPWRWLGLLPVAVCVGLVAVGVRDAHMPAPGAFALATLVTVVAISVPEEVFFRGMLQARLELLAGRWSGIAATSLLFVLVHVLMDPYNEIVDLAPTGSPHLLGAAVLTYGPLGVLLGYVWSQYGSIWLVILLRGAMLTLVVAPSVRIMD</sequence>
<reference evidence="3 4" key="1">
    <citation type="submission" date="2020-08" db="EMBL/GenBank/DDBJ databases">
        <title>Sequencing the genomes of 1000 actinobacteria strains.</title>
        <authorList>
            <person name="Klenk H.-P."/>
        </authorList>
    </citation>
    <scope>NUCLEOTIDE SEQUENCE [LARGE SCALE GENOMIC DNA]</scope>
    <source>
        <strain evidence="3 4">DSM 102030</strain>
    </source>
</reference>
<dbReference type="Pfam" id="PF02517">
    <property type="entry name" value="Rce1-like"/>
    <property type="match status" value="1"/>
</dbReference>
<feature type="transmembrane region" description="Helical" evidence="1">
    <location>
        <begin position="42"/>
        <end position="60"/>
    </location>
</feature>
<feature type="transmembrane region" description="Helical" evidence="1">
    <location>
        <begin position="81"/>
        <end position="102"/>
    </location>
</feature>
<dbReference type="EMBL" id="JACHJT010000001">
    <property type="protein sequence ID" value="MBB4929480.1"/>
    <property type="molecule type" value="Genomic_DNA"/>
</dbReference>
<evidence type="ECO:0000256" key="1">
    <source>
        <dbReference type="SAM" id="Phobius"/>
    </source>
</evidence>
<keyword evidence="3" id="KW-0378">Hydrolase</keyword>
<feature type="transmembrane region" description="Helical" evidence="1">
    <location>
        <begin position="257"/>
        <end position="276"/>
    </location>
</feature>
<dbReference type="GO" id="GO:0006508">
    <property type="term" value="P:proteolysis"/>
    <property type="evidence" value="ECO:0007669"/>
    <property type="project" value="UniProtKB-KW"/>
</dbReference>
<dbReference type="InterPro" id="IPR003675">
    <property type="entry name" value="Rce1/LyrA-like_dom"/>
</dbReference>